<keyword evidence="2" id="KW-0489">Methyltransferase</keyword>
<keyword evidence="3" id="KW-1185">Reference proteome</keyword>
<dbReference type="EC" id="2.1.1.-" evidence="2"/>
<dbReference type="Pfam" id="PF13649">
    <property type="entry name" value="Methyltransf_25"/>
    <property type="match status" value="1"/>
</dbReference>
<dbReference type="InterPro" id="IPR050508">
    <property type="entry name" value="Methyltransf_Superfamily"/>
</dbReference>
<dbReference type="RefSeq" id="WP_345328062.1">
    <property type="nucleotide sequence ID" value="NZ_BAAAVH010000016.1"/>
</dbReference>
<dbReference type="PANTHER" id="PTHR42912">
    <property type="entry name" value="METHYLTRANSFERASE"/>
    <property type="match status" value="1"/>
</dbReference>
<dbReference type="GO" id="GO:0032259">
    <property type="term" value="P:methylation"/>
    <property type="evidence" value="ECO:0007669"/>
    <property type="project" value="UniProtKB-KW"/>
</dbReference>
<dbReference type="InterPro" id="IPR029063">
    <property type="entry name" value="SAM-dependent_MTases_sf"/>
</dbReference>
<keyword evidence="2" id="KW-0808">Transferase</keyword>
<protein>
    <submittedName>
        <fullName evidence="2">Class I SAM-dependent methyltransferase</fullName>
        <ecNumber evidence="2">2.1.1.-</ecNumber>
    </submittedName>
</protein>
<feature type="domain" description="Methyltransferase" evidence="1">
    <location>
        <begin position="72"/>
        <end position="165"/>
    </location>
</feature>
<accession>A0ABW1F7L1</accession>
<evidence type="ECO:0000259" key="1">
    <source>
        <dbReference type="Pfam" id="PF13649"/>
    </source>
</evidence>
<dbReference type="InterPro" id="IPR041698">
    <property type="entry name" value="Methyltransf_25"/>
</dbReference>
<dbReference type="Proteomes" id="UP001596067">
    <property type="component" value="Unassembled WGS sequence"/>
</dbReference>
<comment type="caution">
    <text evidence="2">The sequence shown here is derived from an EMBL/GenBank/DDBJ whole genome shotgun (WGS) entry which is preliminary data.</text>
</comment>
<dbReference type="SUPFAM" id="SSF53335">
    <property type="entry name" value="S-adenosyl-L-methionine-dependent methyltransferases"/>
    <property type="match status" value="1"/>
</dbReference>
<name>A0ABW1F7L1_9ACTN</name>
<dbReference type="CDD" id="cd02440">
    <property type="entry name" value="AdoMet_MTases"/>
    <property type="match status" value="1"/>
</dbReference>
<dbReference type="Gene3D" id="3.40.50.150">
    <property type="entry name" value="Vaccinia Virus protein VP39"/>
    <property type="match status" value="1"/>
</dbReference>
<sequence>MSATLTTAERRLSAAYDAYHLARSRTTVVADLYAKAMGEHYPADAAPSSSLDLPLLHLMTRRLGLRPGDRLIDLGCGTGGTGLWLARATGARLVGIDISPVAVRIAAARTNDFVPANRAAFRVGTVRATGLPTSYADGLVCVDALGPAGDRGQALHEMHRILRPGARAVITRAISHTAGTRWRGQVQKAGFGIDHVDERPHEPRIWRTLYRLWLAHADKLRHELGDAQAESMLVEAGRMLPTLDQRRAVALTLQRR</sequence>
<proteinExistence type="predicted"/>
<dbReference type="EMBL" id="JBHSOD010000075">
    <property type="protein sequence ID" value="MFC5890216.1"/>
    <property type="molecule type" value="Genomic_DNA"/>
</dbReference>
<organism evidence="2 3">
    <name type="scientific">Kitasatospora aburaviensis</name>
    <dbReference type="NCBI Taxonomy" id="67265"/>
    <lineage>
        <taxon>Bacteria</taxon>
        <taxon>Bacillati</taxon>
        <taxon>Actinomycetota</taxon>
        <taxon>Actinomycetes</taxon>
        <taxon>Kitasatosporales</taxon>
        <taxon>Streptomycetaceae</taxon>
        <taxon>Kitasatospora</taxon>
    </lineage>
</organism>
<evidence type="ECO:0000313" key="3">
    <source>
        <dbReference type="Proteomes" id="UP001596067"/>
    </source>
</evidence>
<evidence type="ECO:0000313" key="2">
    <source>
        <dbReference type="EMBL" id="MFC5890216.1"/>
    </source>
</evidence>
<dbReference type="GO" id="GO:0008168">
    <property type="term" value="F:methyltransferase activity"/>
    <property type="evidence" value="ECO:0007669"/>
    <property type="project" value="UniProtKB-KW"/>
</dbReference>
<reference evidence="3" key="1">
    <citation type="journal article" date="2019" name="Int. J. Syst. Evol. Microbiol.">
        <title>The Global Catalogue of Microorganisms (GCM) 10K type strain sequencing project: providing services to taxonomists for standard genome sequencing and annotation.</title>
        <authorList>
            <consortium name="The Broad Institute Genomics Platform"/>
            <consortium name="The Broad Institute Genome Sequencing Center for Infectious Disease"/>
            <person name="Wu L."/>
            <person name="Ma J."/>
        </authorList>
    </citation>
    <scope>NUCLEOTIDE SEQUENCE [LARGE SCALE GENOMIC DNA]</scope>
    <source>
        <strain evidence="3">CGMCC 4.1469</strain>
    </source>
</reference>
<gene>
    <name evidence="2" type="ORF">ACFP0N_35195</name>
</gene>
<dbReference type="PANTHER" id="PTHR42912:SF93">
    <property type="entry name" value="N6-ADENOSINE-METHYLTRANSFERASE TMT1A"/>
    <property type="match status" value="1"/>
</dbReference>